<dbReference type="RefSeq" id="WP_100161547.1">
    <property type="nucleotide sequence ID" value="NZ_PGTB01000010.1"/>
</dbReference>
<dbReference type="EMBL" id="PGTB01000010">
    <property type="protein sequence ID" value="PJE37699.1"/>
    <property type="molecule type" value="Genomic_DNA"/>
</dbReference>
<comment type="pathway">
    <text evidence="1">Purine metabolism; IMP biosynthesis via de novo pathway; N(2)-formyl-N(1)-(5-phospho-D-ribosyl)glycinamide from N(1)-(5-phospho-D-ribosyl)glycinamide (10-formyl THF route): step 1/1.</text>
</comment>
<dbReference type="Pfam" id="PF00551">
    <property type="entry name" value="Formyl_trans_N"/>
    <property type="match status" value="1"/>
</dbReference>
<evidence type="ECO:0000259" key="5">
    <source>
        <dbReference type="Pfam" id="PF00551"/>
    </source>
</evidence>
<dbReference type="Proteomes" id="UP000231553">
    <property type="component" value="Unassembled WGS sequence"/>
</dbReference>
<evidence type="ECO:0000313" key="7">
    <source>
        <dbReference type="Proteomes" id="UP000231553"/>
    </source>
</evidence>
<keyword evidence="4" id="KW-0658">Purine biosynthesis</keyword>
<keyword evidence="3" id="KW-0808">Transferase</keyword>
<dbReference type="GO" id="GO:0005829">
    <property type="term" value="C:cytosol"/>
    <property type="evidence" value="ECO:0007669"/>
    <property type="project" value="TreeGrafter"/>
</dbReference>
<dbReference type="InterPro" id="IPR002376">
    <property type="entry name" value="Formyl_transf_N"/>
</dbReference>
<feature type="domain" description="Formyl transferase N-terminal" evidence="5">
    <location>
        <begin position="9"/>
        <end position="178"/>
    </location>
</feature>
<protein>
    <recommendedName>
        <fullName evidence="2">phosphoribosylglycinamide formyltransferase 1</fullName>
        <ecNumber evidence="2">2.1.2.2</ecNumber>
    </recommendedName>
</protein>
<dbReference type="Gene3D" id="3.40.50.170">
    <property type="entry name" value="Formyl transferase, N-terminal domain"/>
    <property type="match status" value="1"/>
</dbReference>
<evidence type="ECO:0000256" key="2">
    <source>
        <dbReference type="ARBA" id="ARBA00012254"/>
    </source>
</evidence>
<comment type="caution">
    <text evidence="6">The sequence shown here is derived from an EMBL/GenBank/DDBJ whole genome shotgun (WGS) entry which is preliminary data.</text>
</comment>
<gene>
    <name evidence="6" type="ORF">CVM52_05505</name>
</gene>
<accession>A0A2M8J4J0</accession>
<evidence type="ECO:0000256" key="3">
    <source>
        <dbReference type="ARBA" id="ARBA00022679"/>
    </source>
</evidence>
<dbReference type="EC" id="2.1.2.2" evidence="2"/>
<reference evidence="6 7" key="1">
    <citation type="journal article" date="2018" name="Int. J. Syst. Evol. Microbiol.">
        <title>Pseudooceanicola lipolyticus sp. nov., a marine alphaproteobacterium, reclassification of Oceanicola flagellatus as Pseudooceanicola flagellatus comb. nov. and emended description of the genus Pseudooceanicola.</title>
        <authorList>
            <person name="Huang M.-M."/>
            <person name="Guo L.-L."/>
            <person name="Wu Y.-H."/>
            <person name="Lai Q.-L."/>
            <person name="Shao Z.-Z."/>
            <person name="Wang C.-S."/>
            <person name="Wu M."/>
            <person name="Xu X.-W."/>
        </authorList>
    </citation>
    <scope>NUCLEOTIDE SEQUENCE [LARGE SCALE GENOMIC DNA]</scope>
    <source>
        <strain evidence="6 7">157</strain>
    </source>
</reference>
<dbReference type="AlphaFoldDB" id="A0A2M8J4J0"/>
<dbReference type="InterPro" id="IPR036477">
    <property type="entry name" value="Formyl_transf_N_sf"/>
</dbReference>
<keyword evidence="7" id="KW-1185">Reference proteome</keyword>
<sequence length="235" mass="26497">MASLQPSFVFVLSTTGSVMQRVLDTETVRRAVHSAVAVAEGPALVHARAHGVPAVVLPARTNELFCQSLLDYVRKHEIDYILSFYTQFYTDEIRQALRDRIINFHPSLLPAFKGMDGFGDGIDYFTKIIGTTVELIKDVMDEGKIVMQTACAVDRDVPLEEMRDRIFVQQCKTLIQVVDWLMQDRMRVEGDLVKIRGARFTTPEFTPALENREAIALQSRMFPRQTVAAGEKTTA</sequence>
<dbReference type="PANTHER" id="PTHR43369">
    <property type="entry name" value="PHOSPHORIBOSYLGLYCINAMIDE FORMYLTRANSFERASE"/>
    <property type="match status" value="1"/>
</dbReference>
<dbReference type="GO" id="GO:0004644">
    <property type="term" value="F:phosphoribosylglycinamide formyltransferase activity"/>
    <property type="evidence" value="ECO:0007669"/>
    <property type="project" value="UniProtKB-EC"/>
</dbReference>
<dbReference type="PANTHER" id="PTHR43369:SF2">
    <property type="entry name" value="PHOSPHORIBOSYLGLYCINAMIDE FORMYLTRANSFERASE"/>
    <property type="match status" value="1"/>
</dbReference>
<name>A0A2M8J4J0_9RHOB</name>
<dbReference type="SUPFAM" id="SSF53328">
    <property type="entry name" value="Formyltransferase"/>
    <property type="match status" value="1"/>
</dbReference>
<organism evidence="6 7">
    <name type="scientific">Pseudooceanicola lipolyticus</name>
    <dbReference type="NCBI Taxonomy" id="2029104"/>
    <lineage>
        <taxon>Bacteria</taxon>
        <taxon>Pseudomonadati</taxon>
        <taxon>Pseudomonadota</taxon>
        <taxon>Alphaproteobacteria</taxon>
        <taxon>Rhodobacterales</taxon>
        <taxon>Paracoccaceae</taxon>
        <taxon>Pseudooceanicola</taxon>
    </lineage>
</organism>
<evidence type="ECO:0000313" key="6">
    <source>
        <dbReference type="EMBL" id="PJE37699.1"/>
    </source>
</evidence>
<evidence type="ECO:0000256" key="4">
    <source>
        <dbReference type="ARBA" id="ARBA00022755"/>
    </source>
</evidence>
<proteinExistence type="predicted"/>
<dbReference type="GO" id="GO:0006189">
    <property type="term" value="P:'de novo' IMP biosynthetic process"/>
    <property type="evidence" value="ECO:0007669"/>
    <property type="project" value="TreeGrafter"/>
</dbReference>
<evidence type="ECO:0000256" key="1">
    <source>
        <dbReference type="ARBA" id="ARBA00005054"/>
    </source>
</evidence>